<dbReference type="GO" id="GO:0004176">
    <property type="term" value="F:ATP-dependent peptidase activity"/>
    <property type="evidence" value="ECO:0007669"/>
    <property type="project" value="TreeGrafter"/>
</dbReference>
<dbReference type="GO" id="GO:0051117">
    <property type="term" value="F:ATPase binding"/>
    <property type="evidence" value="ECO:0007669"/>
    <property type="project" value="TreeGrafter"/>
</dbReference>
<dbReference type="InterPro" id="IPR029045">
    <property type="entry name" value="ClpP/crotonase-like_dom_sf"/>
</dbReference>
<evidence type="ECO:0000256" key="3">
    <source>
        <dbReference type="ARBA" id="ARBA00022825"/>
    </source>
</evidence>
<dbReference type="GO" id="GO:0006515">
    <property type="term" value="P:protein quality control for misfolded or incompletely synthesized proteins"/>
    <property type="evidence" value="ECO:0007669"/>
    <property type="project" value="TreeGrafter"/>
</dbReference>
<dbReference type="GO" id="GO:0004252">
    <property type="term" value="F:serine-type endopeptidase activity"/>
    <property type="evidence" value="ECO:0007669"/>
    <property type="project" value="TreeGrafter"/>
</dbReference>
<comment type="caution">
    <text evidence="4">The sequence shown here is derived from an EMBL/GenBank/DDBJ whole genome shotgun (WGS) entry which is preliminary data.</text>
</comment>
<dbReference type="Pfam" id="PF00574">
    <property type="entry name" value="CLP_protease"/>
    <property type="match status" value="1"/>
</dbReference>
<dbReference type="Gene3D" id="3.90.226.10">
    <property type="entry name" value="2-enoyl-CoA Hydratase, Chain A, domain 1"/>
    <property type="match status" value="1"/>
</dbReference>
<keyword evidence="1" id="KW-0645">Protease</keyword>
<evidence type="ECO:0000313" key="4">
    <source>
        <dbReference type="EMBL" id="PDX87019.1"/>
    </source>
</evidence>
<name>A0A2A7B6R3_9FIRM</name>
<dbReference type="GO" id="GO:0009368">
    <property type="term" value="C:endopeptidase Clp complex"/>
    <property type="evidence" value="ECO:0007669"/>
    <property type="project" value="TreeGrafter"/>
</dbReference>
<keyword evidence="3" id="KW-0720">Serine protease</keyword>
<proteinExistence type="predicted"/>
<dbReference type="OrthoDB" id="9806592at2"/>
<evidence type="ECO:0000313" key="5">
    <source>
        <dbReference type="Proteomes" id="UP000220904"/>
    </source>
</evidence>
<protein>
    <recommendedName>
        <fullName evidence="6">ATP-dependent Clp protease proteolytic subunit</fullName>
    </recommendedName>
</protein>
<organism evidence="4 5">
    <name type="scientific">Faecalibacterium prausnitzii</name>
    <dbReference type="NCBI Taxonomy" id="853"/>
    <lineage>
        <taxon>Bacteria</taxon>
        <taxon>Bacillati</taxon>
        <taxon>Bacillota</taxon>
        <taxon>Clostridia</taxon>
        <taxon>Eubacteriales</taxon>
        <taxon>Oscillospiraceae</taxon>
        <taxon>Faecalibacterium</taxon>
    </lineage>
</organism>
<keyword evidence="2" id="KW-0378">Hydrolase</keyword>
<evidence type="ECO:0000256" key="1">
    <source>
        <dbReference type="ARBA" id="ARBA00022670"/>
    </source>
</evidence>
<dbReference type="EMBL" id="NOUV01000014">
    <property type="protein sequence ID" value="PDX87019.1"/>
    <property type="molecule type" value="Genomic_DNA"/>
</dbReference>
<accession>A0A2A7B6R3</accession>
<dbReference type="PANTHER" id="PTHR10381:SF70">
    <property type="entry name" value="ATP-DEPENDENT CLP PROTEASE PROTEOLYTIC SUBUNIT"/>
    <property type="match status" value="1"/>
</dbReference>
<dbReference type="CDD" id="cd07016">
    <property type="entry name" value="S14_ClpP_1"/>
    <property type="match status" value="1"/>
</dbReference>
<gene>
    <name evidence="4" type="ORF">CHR60_09925</name>
</gene>
<dbReference type="SUPFAM" id="SSF52096">
    <property type="entry name" value="ClpP/crotonase"/>
    <property type="match status" value="1"/>
</dbReference>
<evidence type="ECO:0000256" key="2">
    <source>
        <dbReference type="ARBA" id="ARBA00022801"/>
    </source>
</evidence>
<sequence length="241" mass="26313">MPRPKPTKRRTRTVPKPYFDMQQSGEEANIYIFGDITSFRCIENDVSAYHLANQLEQAGNLAEINVHVDSYGGEVSEGFAIYNALRAKNAQITTYADGFVASAAIYPFLAGTQRIANNVSAFYFHPVTGGGRGYAEDLREAADELDKLTEIGLGAFTNAGMKEQAARDLINSKTWYSPEAVLEMGLATSIQKGARGDEATQSVHDMLIRQTLAVPSPAPKKPPQEPPAPPQNILMSLFSKL</sequence>
<dbReference type="AlphaFoldDB" id="A0A2A7B6R3"/>
<evidence type="ECO:0008006" key="6">
    <source>
        <dbReference type="Google" id="ProtNLM"/>
    </source>
</evidence>
<reference evidence="4 5" key="1">
    <citation type="journal article" date="2017" name="Front. Microbiol.">
        <title>New Insights into the Diversity of the Genus Faecalibacterium.</title>
        <authorList>
            <person name="Benevides L."/>
            <person name="Burman S."/>
            <person name="Martin R."/>
            <person name="Robert V."/>
            <person name="Thomas M."/>
            <person name="Miquel S."/>
            <person name="Chain F."/>
            <person name="Sokol H."/>
            <person name="Bermudez-Humaran L.G."/>
            <person name="Morrison M."/>
            <person name="Langella P."/>
            <person name="Azevedo V.A."/>
            <person name="Chatel J.M."/>
            <person name="Soares S."/>
        </authorList>
    </citation>
    <scope>NUCLEOTIDE SEQUENCE [LARGE SCALE GENOMIC DNA]</scope>
    <source>
        <strain evidence="4 5">AHMP21</strain>
    </source>
</reference>
<dbReference type="PANTHER" id="PTHR10381">
    <property type="entry name" value="ATP-DEPENDENT CLP PROTEASE PROTEOLYTIC SUBUNIT"/>
    <property type="match status" value="1"/>
</dbReference>
<dbReference type="InterPro" id="IPR023562">
    <property type="entry name" value="ClpP/TepA"/>
</dbReference>
<dbReference type="Proteomes" id="UP000220904">
    <property type="component" value="Unassembled WGS sequence"/>
</dbReference>